<evidence type="ECO:0000313" key="3">
    <source>
        <dbReference type="Proteomes" id="UP000289372"/>
    </source>
</evidence>
<evidence type="ECO:0000313" key="2">
    <source>
        <dbReference type="EMBL" id="RXD52944.1"/>
    </source>
</evidence>
<evidence type="ECO:0000256" key="1">
    <source>
        <dbReference type="SAM" id="MobiDB-lite"/>
    </source>
</evidence>
<feature type="region of interest" description="Disordered" evidence="1">
    <location>
        <begin position="1"/>
        <end position="59"/>
    </location>
</feature>
<comment type="caution">
    <text evidence="2">The sequence shown here is derived from an EMBL/GenBank/DDBJ whole genome shotgun (WGS) entry which is preliminary data.</text>
</comment>
<dbReference type="Proteomes" id="UP000289372">
    <property type="component" value="Unassembled WGS sequence"/>
</dbReference>
<organism evidence="2 3">
    <name type="scientific">Xanthomonas perforans</name>
    <dbReference type="NCBI Taxonomy" id="442694"/>
    <lineage>
        <taxon>Bacteria</taxon>
        <taxon>Pseudomonadati</taxon>
        <taxon>Pseudomonadota</taxon>
        <taxon>Gammaproteobacteria</taxon>
        <taxon>Lysobacterales</taxon>
        <taxon>Lysobacteraceae</taxon>
        <taxon>Xanthomonas</taxon>
    </lineage>
</organism>
<gene>
    <name evidence="2" type="ORF">DB769_13695</name>
</gene>
<proteinExistence type="predicted"/>
<reference evidence="2 3" key="1">
    <citation type="submission" date="2018-02" db="EMBL/GenBank/DDBJ databases">
        <title>Characterization of Xanthomonas diversity in transplant houses and field plants.</title>
        <authorList>
            <person name="Abrahamian P."/>
            <person name="Timilsina S."/>
            <person name="Minsavage G.V."/>
            <person name="Goss E.M."/>
            <person name="Jones J.B."/>
            <person name="Vallad G.E."/>
        </authorList>
    </citation>
    <scope>NUCLEOTIDE SEQUENCE [LARGE SCALE GENOMIC DNA]</scope>
    <source>
        <strain evidence="2 3">GEV2132</strain>
    </source>
</reference>
<protein>
    <submittedName>
        <fullName evidence="2">Uncharacterized protein</fullName>
    </submittedName>
</protein>
<sequence>MSLICDQDSFQRAGQGVGDMPRPGQPPGCRQSLVPDPSENGVLEGCGFASASGARRGED</sequence>
<name>A0AAQ0YSR2_XANPE</name>
<dbReference type="EMBL" id="PUUL01000078">
    <property type="protein sequence ID" value="RXD52944.1"/>
    <property type="molecule type" value="Genomic_DNA"/>
</dbReference>
<dbReference type="AlphaFoldDB" id="A0AAQ0YSR2"/>
<accession>A0AAQ0YSR2</accession>